<dbReference type="RefSeq" id="XP_039116269.1">
    <property type="nucleotide sequence ID" value="XM_039260335.1"/>
</dbReference>
<evidence type="ECO:0000313" key="2">
    <source>
        <dbReference type="Proteomes" id="UP001515500"/>
    </source>
</evidence>
<dbReference type="Proteomes" id="UP001515500">
    <property type="component" value="Chromosome 20"/>
</dbReference>
<evidence type="ECO:0000313" key="4">
    <source>
        <dbReference type="RefSeq" id="XP_039116270.1"/>
    </source>
</evidence>
<evidence type="ECO:0000313" key="8">
    <source>
        <dbReference type="RefSeq" id="XP_039116274.1"/>
    </source>
</evidence>
<accession>A0AB40AMP5</accession>
<dbReference type="RefSeq" id="XP_039116270.1">
    <property type="nucleotide sequence ID" value="XM_039260336.1"/>
</dbReference>
<evidence type="ECO:0000313" key="7">
    <source>
        <dbReference type="RefSeq" id="XP_039116273.1"/>
    </source>
</evidence>
<dbReference type="AlphaFoldDB" id="A0AB40AMP5"/>
<organism evidence="2 4">
    <name type="scientific">Dioscorea cayennensis subsp. rotundata</name>
    <name type="common">White Guinea yam</name>
    <name type="synonym">Dioscorea rotundata</name>
    <dbReference type="NCBI Taxonomy" id="55577"/>
    <lineage>
        <taxon>Eukaryota</taxon>
        <taxon>Viridiplantae</taxon>
        <taxon>Streptophyta</taxon>
        <taxon>Embryophyta</taxon>
        <taxon>Tracheophyta</taxon>
        <taxon>Spermatophyta</taxon>
        <taxon>Magnoliopsida</taxon>
        <taxon>Liliopsida</taxon>
        <taxon>Dioscoreales</taxon>
        <taxon>Dioscoreaceae</taxon>
        <taxon>Dioscorea</taxon>
    </lineage>
</organism>
<dbReference type="GeneID" id="120251709"/>
<dbReference type="RefSeq" id="XP_039116272.1">
    <property type="nucleotide sequence ID" value="XM_039260338.1"/>
</dbReference>
<evidence type="ECO:0000313" key="9">
    <source>
        <dbReference type="RefSeq" id="XP_039116275.1"/>
    </source>
</evidence>
<feature type="region of interest" description="Disordered" evidence="1">
    <location>
        <begin position="66"/>
        <end position="90"/>
    </location>
</feature>
<sequence length="132" mass="15041">MEGNDEEDARRETALAASISFQADSKPSRITEVQLDKLKELHKKRLRIKERSNAKVKSIGKQTKFVKKSEDYGTNDPPERMNGPHLSNSKGNACLDEIAETLTIKKRQKLYWGAWKRSSLNEEAYGGVFMLK</sequence>
<reference evidence="3 4" key="1">
    <citation type="submission" date="2025-04" db="UniProtKB">
        <authorList>
            <consortium name="RefSeq"/>
        </authorList>
    </citation>
    <scope>IDENTIFICATION</scope>
</reference>
<evidence type="ECO:0000313" key="6">
    <source>
        <dbReference type="RefSeq" id="XP_039116272.1"/>
    </source>
</evidence>
<dbReference type="RefSeq" id="XP_039116273.1">
    <property type="nucleotide sequence ID" value="XM_039260339.1"/>
</dbReference>
<dbReference type="RefSeq" id="XP_039116274.1">
    <property type="nucleotide sequence ID" value="XM_039260340.1"/>
</dbReference>
<evidence type="ECO:0000313" key="3">
    <source>
        <dbReference type="RefSeq" id="XP_039116269.1"/>
    </source>
</evidence>
<dbReference type="RefSeq" id="XP_039116275.1">
    <property type="nucleotide sequence ID" value="XM_039260341.1"/>
</dbReference>
<proteinExistence type="predicted"/>
<keyword evidence="2" id="KW-1185">Reference proteome</keyword>
<name>A0AB40AMP5_DIOCR</name>
<evidence type="ECO:0000256" key="1">
    <source>
        <dbReference type="SAM" id="MobiDB-lite"/>
    </source>
</evidence>
<evidence type="ECO:0000313" key="5">
    <source>
        <dbReference type="RefSeq" id="XP_039116271.1"/>
    </source>
</evidence>
<protein>
    <submittedName>
        <fullName evidence="3 4">Uncharacterized protein LOC120251709 isoform X1</fullName>
    </submittedName>
</protein>
<gene>
    <name evidence="3 4 5 6 7 8 9" type="primary">LOC120251709</name>
</gene>
<dbReference type="RefSeq" id="XP_039116271.1">
    <property type="nucleotide sequence ID" value="XM_039260337.1"/>
</dbReference>